<keyword evidence="5 12" id="KW-0812">Transmembrane</keyword>
<evidence type="ECO:0000256" key="4">
    <source>
        <dbReference type="ARBA" id="ARBA00022475"/>
    </source>
</evidence>
<dbReference type="PANTHER" id="PTHR21522:SF32">
    <property type="entry name" value="OTOPETRIN-2"/>
    <property type="match status" value="1"/>
</dbReference>
<keyword evidence="8" id="KW-0406">Ion transport</keyword>
<evidence type="ECO:0000313" key="14">
    <source>
        <dbReference type="Proteomes" id="UP000827092"/>
    </source>
</evidence>
<evidence type="ECO:0000256" key="8">
    <source>
        <dbReference type="ARBA" id="ARBA00023065"/>
    </source>
</evidence>
<feature type="transmembrane region" description="Helical" evidence="12">
    <location>
        <begin position="523"/>
        <end position="545"/>
    </location>
</feature>
<evidence type="ECO:0000256" key="12">
    <source>
        <dbReference type="SAM" id="Phobius"/>
    </source>
</evidence>
<comment type="caution">
    <text evidence="13">The sequence shown here is derived from an EMBL/GenBank/DDBJ whole genome shotgun (WGS) entry which is preliminary data.</text>
</comment>
<feature type="transmembrane region" description="Helical" evidence="12">
    <location>
        <begin position="566"/>
        <end position="590"/>
    </location>
</feature>
<reference evidence="13 14" key="1">
    <citation type="journal article" date="2022" name="Nat. Ecol. Evol.">
        <title>A masculinizing supergene underlies an exaggerated male reproductive morph in a spider.</title>
        <authorList>
            <person name="Hendrickx F."/>
            <person name="De Corte Z."/>
            <person name="Sonet G."/>
            <person name="Van Belleghem S.M."/>
            <person name="Kostlbacher S."/>
            <person name="Vangestel C."/>
        </authorList>
    </citation>
    <scope>NUCLEOTIDE SEQUENCE [LARGE SCALE GENOMIC DNA]</scope>
    <source>
        <strain evidence="13">W744_W776</strain>
    </source>
</reference>
<evidence type="ECO:0000256" key="11">
    <source>
        <dbReference type="SAM" id="MobiDB-lite"/>
    </source>
</evidence>
<keyword evidence="3" id="KW-0813">Transport</keyword>
<feature type="transmembrane region" description="Helical" evidence="12">
    <location>
        <begin position="199"/>
        <end position="221"/>
    </location>
</feature>
<accession>A0AAV6VKI1</accession>
<keyword evidence="4" id="KW-1003">Cell membrane</keyword>
<evidence type="ECO:0000256" key="1">
    <source>
        <dbReference type="ARBA" id="ARBA00004651"/>
    </source>
</evidence>
<evidence type="ECO:0000256" key="5">
    <source>
        <dbReference type="ARBA" id="ARBA00022692"/>
    </source>
</evidence>
<gene>
    <name evidence="13" type="ORF">JTE90_009033</name>
</gene>
<evidence type="ECO:0000256" key="6">
    <source>
        <dbReference type="ARBA" id="ARBA00022781"/>
    </source>
</evidence>
<dbReference type="GO" id="GO:0015252">
    <property type="term" value="F:proton channel activity"/>
    <property type="evidence" value="ECO:0007669"/>
    <property type="project" value="InterPro"/>
</dbReference>
<evidence type="ECO:0000256" key="3">
    <source>
        <dbReference type="ARBA" id="ARBA00022448"/>
    </source>
</evidence>
<dbReference type="GO" id="GO:0005886">
    <property type="term" value="C:plasma membrane"/>
    <property type="evidence" value="ECO:0007669"/>
    <property type="project" value="UniProtKB-SubCell"/>
</dbReference>
<keyword evidence="14" id="KW-1185">Reference proteome</keyword>
<keyword evidence="6" id="KW-0375">Hydrogen ion transport</keyword>
<comment type="subcellular location">
    <subcellularLocation>
        <location evidence="1">Cell membrane</location>
        <topology evidence="1">Multi-pass membrane protein</topology>
    </subcellularLocation>
</comment>
<feature type="transmembrane region" description="Helical" evidence="12">
    <location>
        <begin position="429"/>
        <end position="449"/>
    </location>
</feature>
<evidence type="ECO:0000256" key="10">
    <source>
        <dbReference type="ARBA" id="ARBA00023303"/>
    </source>
</evidence>
<evidence type="ECO:0000256" key="7">
    <source>
        <dbReference type="ARBA" id="ARBA00022989"/>
    </source>
</evidence>
<sequence length="711" mass="77894">MSSSIVLVLCLKEVKVSSENYPFLSFWNNHSFQASNQQRIVKEIQPRVVCGVGTSAQMDPAHNDENPPTSDVKLIAYHPSAPFNNGEAPLANVEEGDELGPPTPPPPLPPPANFATSLAPPPRPQPKAPSEAGHSEPPSDRPSLNKKRGGGRNLVKDSSRPKPVRGTMHVLSGLYARMVVAVTAVLITTEVLPNTIPLFFFHGYLFTYLLGAGVVCVICIYMSLIVQKCPGADDVDDGSCDGDSILRRPGTVGTEVSAFFRIGALVFGLGTLVAIGLEIATLFSLEKPCIEDKLNFVQPVIYALFTFMQMHFLSLNSQKAVQCLGWCRPLVLMHLCATNLAVWLRLLIVEGTRTLLDASHVQINVTEQFPPAGFNVTMHSVDSDGRHSAYVSPNCVWLEQDQAMEGVLSLRQCYQNTTIGQIWDKAQPFITPFIIQFCLMGAAVTYVLWDGHGDKKRRRSAKANSWSPRHHDVEVVHKGGSKVDCKGSSKGLFLGLLVLAVGIVVLILFFVLTNNPNLREETLFLMVVVHASLLGVSLLGSLLASCRTGSMCTDPGPKTGERLHNLLQTVGVIAVYLHGACSIVVGSMNWRNTRHLAILVDGGAMLLQSVAQSQLFHKILQKNCSGSRCSHGSARPGRQVVTFLAFVNLVLWVTESFTDHNHVSSQLQLQFFGHVPWQLMSRAVLPLVMFYRFESAVFLMETWKFGYGAYV</sequence>
<name>A0AAV6VKI1_9ARAC</name>
<organism evidence="13 14">
    <name type="scientific">Oedothorax gibbosus</name>
    <dbReference type="NCBI Taxonomy" id="931172"/>
    <lineage>
        <taxon>Eukaryota</taxon>
        <taxon>Metazoa</taxon>
        <taxon>Ecdysozoa</taxon>
        <taxon>Arthropoda</taxon>
        <taxon>Chelicerata</taxon>
        <taxon>Arachnida</taxon>
        <taxon>Araneae</taxon>
        <taxon>Araneomorphae</taxon>
        <taxon>Entelegynae</taxon>
        <taxon>Araneoidea</taxon>
        <taxon>Linyphiidae</taxon>
        <taxon>Erigoninae</taxon>
        <taxon>Oedothorax</taxon>
    </lineage>
</organism>
<feature type="compositionally biased region" description="Pro residues" evidence="11">
    <location>
        <begin position="101"/>
        <end position="112"/>
    </location>
</feature>
<dbReference type="Proteomes" id="UP000827092">
    <property type="component" value="Unassembled WGS sequence"/>
</dbReference>
<feature type="transmembrane region" description="Helical" evidence="12">
    <location>
        <begin position="168"/>
        <end position="187"/>
    </location>
</feature>
<feature type="transmembrane region" description="Helical" evidence="12">
    <location>
        <begin position="327"/>
        <end position="348"/>
    </location>
</feature>
<feature type="transmembrane region" description="Helical" evidence="12">
    <location>
        <begin position="491"/>
        <end position="511"/>
    </location>
</feature>
<feature type="transmembrane region" description="Helical" evidence="12">
    <location>
        <begin position="258"/>
        <end position="284"/>
    </location>
</feature>
<keyword evidence="7 12" id="KW-1133">Transmembrane helix</keyword>
<dbReference type="PANTHER" id="PTHR21522">
    <property type="entry name" value="PROTON CHANNEL OTOP"/>
    <property type="match status" value="1"/>
</dbReference>
<dbReference type="Pfam" id="PF03189">
    <property type="entry name" value="Otopetrin"/>
    <property type="match status" value="1"/>
</dbReference>
<proteinExistence type="inferred from homology"/>
<feature type="region of interest" description="Disordered" evidence="11">
    <location>
        <begin position="79"/>
        <end position="164"/>
    </location>
</feature>
<feature type="transmembrane region" description="Helical" evidence="12">
    <location>
        <begin position="296"/>
        <end position="315"/>
    </location>
</feature>
<keyword evidence="9 12" id="KW-0472">Membrane</keyword>
<evidence type="ECO:0000313" key="13">
    <source>
        <dbReference type="EMBL" id="KAG8196397.1"/>
    </source>
</evidence>
<keyword evidence="10" id="KW-0407">Ion channel</keyword>
<dbReference type="InterPro" id="IPR004878">
    <property type="entry name" value="Otopetrin"/>
</dbReference>
<protein>
    <submittedName>
        <fullName evidence="13">Uncharacterized protein</fullName>
    </submittedName>
</protein>
<evidence type="ECO:0000256" key="9">
    <source>
        <dbReference type="ARBA" id="ARBA00023136"/>
    </source>
</evidence>
<evidence type="ECO:0000256" key="2">
    <source>
        <dbReference type="ARBA" id="ARBA00006513"/>
    </source>
</evidence>
<dbReference type="AlphaFoldDB" id="A0AAV6VKI1"/>
<comment type="similarity">
    <text evidence="2">Belongs to the otopetrin family.</text>
</comment>
<dbReference type="EMBL" id="JAFNEN010000070">
    <property type="protein sequence ID" value="KAG8196397.1"/>
    <property type="molecule type" value="Genomic_DNA"/>
</dbReference>